<protein>
    <submittedName>
        <fullName evidence="2">Uncharacterized protein</fullName>
    </submittedName>
</protein>
<dbReference type="AlphaFoldDB" id="A0AAV2GDC9"/>
<dbReference type="Proteomes" id="UP001497516">
    <property type="component" value="Chromosome 8"/>
</dbReference>
<evidence type="ECO:0000313" key="3">
    <source>
        <dbReference type="Proteomes" id="UP001497516"/>
    </source>
</evidence>
<feature type="compositionally biased region" description="Polar residues" evidence="1">
    <location>
        <begin position="34"/>
        <end position="52"/>
    </location>
</feature>
<evidence type="ECO:0000256" key="1">
    <source>
        <dbReference type="SAM" id="MobiDB-lite"/>
    </source>
</evidence>
<evidence type="ECO:0000313" key="2">
    <source>
        <dbReference type="EMBL" id="CAL1408726.1"/>
    </source>
</evidence>
<feature type="compositionally biased region" description="Polar residues" evidence="1">
    <location>
        <begin position="59"/>
        <end position="79"/>
    </location>
</feature>
<reference evidence="2 3" key="1">
    <citation type="submission" date="2024-04" db="EMBL/GenBank/DDBJ databases">
        <authorList>
            <person name="Fracassetti M."/>
        </authorList>
    </citation>
    <scope>NUCLEOTIDE SEQUENCE [LARGE SCALE GENOMIC DNA]</scope>
</reference>
<feature type="region of interest" description="Disordered" evidence="1">
    <location>
        <begin position="30"/>
        <end position="99"/>
    </location>
</feature>
<organism evidence="2 3">
    <name type="scientific">Linum trigynum</name>
    <dbReference type="NCBI Taxonomy" id="586398"/>
    <lineage>
        <taxon>Eukaryota</taxon>
        <taxon>Viridiplantae</taxon>
        <taxon>Streptophyta</taxon>
        <taxon>Embryophyta</taxon>
        <taxon>Tracheophyta</taxon>
        <taxon>Spermatophyta</taxon>
        <taxon>Magnoliopsida</taxon>
        <taxon>eudicotyledons</taxon>
        <taxon>Gunneridae</taxon>
        <taxon>Pentapetalae</taxon>
        <taxon>rosids</taxon>
        <taxon>fabids</taxon>
        <taxon>Malpighiales</taxon>
        <taxon>Linaceae</taxon>
        <taxon>Linum</taxon>
    </lineage>
</organism>
<sequence>MRTDPVQLRQFFSEEIRQLTAIELQRIWMRHQTAPPQTRSNDQEMASAETPSNPLPFMPTSQSTVPPSSYFTGETSAAGSTRAAAKETDEAGAGKSKEA</sequence>
<name>A0AAV2GDC9_9ROSI</name>
<dbReference type="EMBL" id="OZ034821">
    <property type="protein sequence ID" value="CAL1408726.1"/>
    <property type="molecule type" value="Genomic_DNA"/>
</dbReference>
<accession>A0AAV2GDC9</accession>
<proteinExistence type="predicted"/>
<gene>
    <name evidence="2" type="ORF">LTRI10_LOCUS48297</name>
</gene>
<keyword evidence="3" id="KW-1185">Reference proteome</keyword>